<dbReference type="GO" id="GO:1990817">
    <property type="term" value="F:poly(A) RNA polymerase activity"/>
    <property type="evidence" value="ECO:0007669"/>
    <property type="project" value="UniProtKB-EC"/>
</dbReference>
<keyword evidence="6" id="KW-0808">Transferase</keyword>
<keyword evidence="15" id="KW-0472">Membrane</keyword>
<feature type="binding site" evidence="13">
    <location>
        <position position="107"/>
    </location>
    <ligand>
        <name>Mg(2+)</name>
        <dbReference type="ChEBI" id="CHEBI:18420"/>
        <label>2</label>
        <note>catalytic</note>
    </ligand>
</feature>
<dbReference type="Gene3D" id="1.10.1410.10">
    <property type="match status" value="2"/>
</dbReference>
<evidence type="ECO:0000259" key="18">
    <source>
        <dbReference type="Pfam" id="PF20750"/>
    </source>
</evidence>
<feature type="binding site" evidence="13">
    <location>
        <position position="105"/>
    </location>
    <ligand>
        <name>Mg(2+)</name>
        <dbReference type="ChEBI" id="CHEBI:18420"/>
        <label>2</label>
        <note>catalytic</note>
    </ligand>
</feature>
<dbReference type="InterPro" id="IPR011068">
    <property type="entry name" value="NuclTrfase_I-like_C"/>
</dbReference>
<dbReference type="GO" id="GO:0006397">
    <property type="term" value="P:mRNA processing"/>
    <property type="evidence" value="ECO:0007669"/>
    <property type="project" value="UniProtKB-KW"/>
</dbReference>
<dbReference type="SUPFAM" id="SSF81301">
    <property type="entry name" value="Nucleotidyltransferase"/>
    <property type="match status" value="1"/>
</dbReference>
<feature type="domain" description="Poly(A) polymerase nucleotidyltransferase" evidence="18">
    <location>
        <begin position="12"/>
        <end position="135"/>
    </location>
</feature>
<dbReference type="FunFam" id="1.10.1410.10:FF:000001">
    <property type="entry name" value="Putative poly(A) polymerase gamma"/>
    <property type="match status" value="1"/>
</dbReference>
<keyword evidence="8 12" id="KW-0547">Nucleotide-binding</keyword>
<dbReference type="GO" id="GO:0031123">
    <property type="term" value="P:RNA 3'-end processing"/>
    <property type="evidence" value="ECO:0007669"/>
    <property type="project" value="InterPro"/>
</dbReference>
<dbReference type="GO" id="GO:0003723">
    <property type="term" value="F:RNA binding"/>
    <property type="evidence" value="ECO:0007669"/>
    <property type="project" value="InterPro"/>
</dbReference>
<feature type="binding site" evidence="12">
    <location>
        <position position="136"/>
    </location>
    <ligand>
        <name>ATP</name>
        <dbReference type="ChEBI" id="CHEBI:30616"/>
    </ligand>
</feature>
<keyword evidence="10 13" id="KW-0460">Magnesium</keyword>
<comment type="cofactor">
    <cofactor evidence="13">
        <name>Mg(2+)</name>
        <dbReference type="ChEBI" id="CHEBI:18420"/>
    </cofactor>
    <text evidence="13">Binds 2 magnesium ions. Also active with manganese.</text>
</comment>
<evidence type="ECO:0000256" key="11">
    <source>
        <dbReference type="ARBA" id="ARBA00023242"/>
    </source>
</evidence>
<feature type="binding site" evidence="13">
    <location>
        <position position="136"/>
    </location>
    <ligand>
        <name>Mg(2+)</name>
        <dbReference type="ChEBI" id="CHEBI:18420"/>
        <label>2</label>
        <note>catalytic</note>
    </ligand>
</feature>
<evidence type="ECO:0000313" key="20">
    <source>
        <dbReference type="Proteomes" id="UP000789706"/>
    </source>
</evidence>
<evidence type="ECO:0000256" key="14">
    <source>
        <dbReference type="SAM" id="MobiDB-lite"/>
    </source>
</evidence>
<gene>
    <name evidence="19" type="ORF">DEBURN_LOCUS9099</name>
</gene>
<evidence type="ECO:0000256" key="9">
    <source>
        <dbReference type="ARBA" id="ARBA00022840"/>
    </source>
</evidence>
<dbReference type="Pfam" id="PF20750">
    <property type="entry name" value="PAP_NTPase"/>
    <property type="match status" value="1"/>
</dbReference>
<evidence type="ECO:0000256" key="3">
    <source>
        <dbReference type="ARBA" id="ARBA00010912"/>
    </source>
</evidence>
<feature type="binding site" evidence="13">
    <location>
        <position position="105"/>
    </location>
    <ligand>
        <name>Mg(2+)</name>
        <dbReference type="ChEBI" id="CHEBI:18420"/>
        <label>1</label>
        <note>catalytic</note>
    </ligand>
</feature>
<evidence type="ECO:0000256" key="1">
    <source>
        <dbReference type="ARBA" id="ARBA00001936"/>
    </source>
</evidence>
<dbReference type="OrthoDB" id="412748at2759"/>
<comment type="caution">
    <text evidence="19">The sequence shown here is derived from an EMBL/GenBank/DDBJ whole genome shotgun (WGS) entry which is preliminary data.</text>
</comment>
<feature type="compositionally biased region" description="Polar residues" evidence="14">
    <location>
        <begin position="592"/>
        <end position="607"/>
    </location>
</feature>
<dbReference type="Pfam" id="PF04926">
    <property type="entry name" value="PAP_RNA-bind"/>
    <property type="match status" value="1"/>
</dbReference>
<evidence type="ECO:0000256" key="8">
    <source>
        <dbReference type="ARBA" id="ARBA00022741"/>
    </source>
</evidence>
<dbReference type="Gene3D" id="3.30.70.590">
    <property type="entry name" value="Poly(A) polymerase predicted RNA binding domain"/>
    <property type="match status" value="1"/>
</dbReference>
<dbReference type="PANTHER" id="PTHR10682">
    <property type="entry name" value="POLY A POLYMERASE"/>
    <property type="match status" value="1"/>
</dbReference>
<keyword evidence="15" id="KW-0812">Transmembrane</keyword>
<evidence type="ECO:0000256" key="15">
    <source>
        <dbReference type="SAM" id="Phobius"/>
    </source>
</evidence>
<feature type="binding site" evidence="13">
    <location>
        <position position="107"/>
    </location>
    <ligand>
        <name>Mg(2+)</name>
        <dbReference type="ChEBI" id="CHEBI:18420"/>
        <label>1</label>
        <note>catalytic</note>
    </ligand>
</feature>
<proteinExistence type="inferred from homology"/>
<keyword evidence="5" id="KW-0507">mRNA processing</keyword>
<name>A0A9N9G9Y7_9GLOM</name>
<keyword evidence="20" id="KW-1185">Reference proteome</keyword>
<dbReference type="PANTHER" id="PTHR10682:SF10">
    <property type="entry name" value="POLYNUCLEOTIDE ADENYLYLTRANSFERASE"/>
    <property type="match status" value="1"/>
</dbReference>
<dbReference type="InterPro" id="IPR014492">
    <property type="entry name" value="PolyA_polymerase"/>
</dbReference>
<evidence type="ECO:0000259" key="16">
    <source>
        <dbReference type="Pfam" id="PF04926"/>
    </source>
</evidence>
<dbReference type="GO" id="GO:0005634">
    <property type="term" value="C:nucleus"/>
    <property type="evidence" value="ECO:0007669"/>
    <property type="project" value="UniProtKB-SubCell"/>
</dbReference>
<feature type="transmembrane region" description="Helical" evidence="15">
    <location>
        <begin position="204"/>
        <end position="223"/>
    </location>
</feature>
<feature type="compositionally biased region" description="Polar residues" evidence="14">
    <location>
        <begin position="478"/>
        <end position="490"/>
    </location>
</feature>
<sequence length="664" mass="75335">MDLTINQPKHLGVTPPIVTAHPTQREIEVTDLLLQELTAQGTFESDDESKRREVVLGKLDGLVKEFVYQISKDKENLPEPDAKEAGGKIFTFGSYRLGVHGAGTDIDTLCVVPRHVSREDFFTVMYDFLKKRNEIDLVFARLNLSRVPDDLELRENSLLENLDETCVRSINGSRVTDEILRLVPSIPAFRKSLRCIKLWAKRRAIYSNVMGFLGGVAWAMLVARICQLYPNAIAGAIVSRFFRIMYQWNWPQPVLLKPIEDGPVRVWNPKLYHGDRFHLMPIITPAYPSMCATHNVTQSTKKIIEDEFSRVMIGTGKWSDLFAKHDFFQKYRYYLQIIASSDNAERQLKWSGMVESRIRHLISKLETVENLNLAHPFVKGFDKVYGSEQEANDILESKKAYYCTSEQDLESKTNNNEGPQNREIISNEGPQNREIISNEGSQNGTGRGRNESPPNGTGRERTINEGPKNGTPRERITNESSQNGADTNNPRAIHVTTFYIGLQINPREAGSTSPRQLNISWPTQEFTKLVKSWDKYDENHMKITIKHVKSAELPSEVFEEGEEPRKLKRSKPGGKTESNTTTSEQPSKKPRSSSGSNDTVIDSTHPTGINADKTDINTRLGDNESLQDSTTAYVVFDRLAPKLLSLQNRLEKVLRYAEKSSLYR</sequence>
<accession>A0A9N9G9Y7</accession>
<feature type="region of interest" description="Disordered" evidence="14">
    <location>
        <begin position="406"/>
        <end position="491"/>
    </location>
</feature>
<evidence type="ECO:0000313" key="19">
    <source>
        <dbReference type="EMBL" id="CAG8591893.1"/>
    </source>
</evidence>
<dbReference type="AlphaFoldDB" id="A0A9N9G9Y7"/>
<keyword evidence="9 12" id="KW-0067">ATP-binding</keyword>
<dbReference type="Gene3D" id="3.30.460.10">
    <property type="entry name" value="Beta Polymerase, domain 2"/>
    <property type="match status" value="2"/>
</dbReference>
<dbReference type="CDD" id="cd05402">
    <property type="entry name" value="NT_PAP_TUTase"/>
    <property type="match status" value="1"/>
</dbReference>
<evidence type="ECO:0000256" key="12">
    <source>
        <dbReference type="PIRSR" id="PIRSR018425-1"/>
    </source>
</evidence>
<dbReference type="InterPro" id="IPR007010">
    <property type="entry name" value="PolA_pol_RNA-bd_dom"/>
</dbReference>
<reference evidence="19" key="1">
    <citation type="submission" date="2021-06" db="EMBL/GenBank/DDBJ databases">
        <authorList>
            <person name="Kallberg Y."/>
            <person name="Tangrot J."/>
            <person name="Rosling A."/>
        </authorList>
    </citation>
    <scope>NUCLEOTIDE SEQUENCE</scope>
    <source>
        <strain evidence="19">AZ414A</strain>
    </source>
</reference>
<feature type="compositionally biased region" description="Polar residues" evidence="14">
    <location>
        <begin position="428"/>
        <end position="444"/>
    </location>
</feature>
<feature type="binding site" evidence="12">
    <location>
        <position position="206"/>
    </location>
    <ligand>
        <name>ATP</name>
        <dbReference type="ChEBI" id="CHEBI:30616"/>
    </ligand>
</feature>
<evidence type="ECO:0000256" key="2">
    <source>
        <dbReference type="ARBA" id="ARBA00004123"/>
    </source>
</evidence>
<dbReference type="GO" id="GO:0046872">
    <property type="term" value="F:metal ion binding"/>
    <property type="evidence" value="ECO:0007669"/>
    <property type="project" value="UniProtKB-KW"/>
</dbReference>
<evidence type="ECO:0000256" key="13">
    <source>
        <dbReference type="PIRSR" id="PIRSR018425-2"/>
    </source>
</evidence>
<dbReference type="InterPro" id="IPR007012">
    <property type="entry name" value="PolA_pol_cen_dom"/>
</dbReference>
<comment type="similarity">
    <text evidence="3">Belongs to the poly(A) polymerase family.</text>
</comment>
<dbReference type="InterPro" id="IPR043519">
    <property type="entry name" value="NT_sf"/>
</dbReference>
<feature type="domain" description="Poly(A) polymerase RNA-binding" evidence="16">
    <location>
        <begin position="326"/>
        <end position="565"/>
    </location>
</feature>
<feature type="region of interest" description="Disordered" evidence="14">
    <location>
        <begin position="554"/>
        <end position="623"/>
    </location>
</feature>
<evidence type="ECO:0000256" key="6">
    <source>
        <dbReference type="ARBA" id="ARBA00022679"/>
    </source>
</evidence>
<evidence type="ECO:0000259" key="17">
    <source>
        <dbReference type="Pfam" id="PF04928"/>
    </source>
</evidence>
<dbReference type="PIRSF" id="PIRSF018425">
    <property type="entry name" value="PolyA_polymerase"/>
    <property type="match status" value="1"/>
</dbReference>
<feature type="binding site" evidence="12">
    <location>
        <begin position="92"/>
        <end position="94"/>
    </location>
    <ligand>
        <name>ATP</name>
        <dbReference type="ChEBI" id="CHEBI:30616"/>
    </ligand>
</feature>
<dbReference type="SUPFAM" id="SSF55003">
    <property type="entry name" value="PAP/Archaeal CCA-adding enzyme, C-terminal domain"/>
    <property type="match status" value="1"/>
</dbReference>
<dbReference type="SUPFAM" id="SSF81631">
    <property type="entry name" value="PAP/OAS1 substrate-binding domain"/>
    <property type="match status" value="1"/>
</dbReference>
<comment type="subcellular location">
    <subcellularLocation>
        <location evidence="2">Nucleus</location>
    </subcellularLocation>
</comment>
<dbReference type="InterPro" id="IPR048840">
    <property type="entry name" value="PolA_pol_NTPase"/>
</dbReference>
<feature type="binding site" evidence="12">
    <location>
        <begin position="215"/>
        <end position="216"/>
    </location>
    <ligand>
        <name>ATP</name>
        <dbReference type="ChEBI" id="CHEBI:30616"/>
    </ligand>
</feature>
<organism evidence="19 20">
    <name type="scientific">Diversispora eburnea</name>
    <dbReference type="NCBI Taxonomy" id="1213867"/>
    <lineage>
        <taxon>Eukaryota</taxon>
        <taxon>Fungi</taxon>
        <taxon>Fungi incertae sedis</taxon>
        <taxon>Mucoromycota</taxon>
        <taxon>Glomeromycotina</taxon>
        <taxon>Glomeromycetes</taxon>
        <taxon>Diversisporales</taxon>
        <taxon>Diversisporaceae</taxon>
        <taxon>Diversispora</taxon>
    </lineage>
</organism>
<dbReference type="GO" id="GO:0005524">
    <property type="term" value="F:ATP binding"/>
    <property type="evidence" value="ECO:0007669"/>
    <property type="project" value="UniProtKB-KW"/>
</dbReference>
<evidence type="ECO:0000256" key="7">
    <source>
        <dbReference type="ARBA" id="ARBA00022723"/>
    </source>
</evidence>
<evidence type="ECO:0000256" key="4">
    <source>
        <dbReference type="ARBA" id="ARBA00012388"/>
    </source>
</evidence>
<keyword evidence="7 13" id="KW-0479">Metal-binding</keyword>
<feature type="binding site" evidence="12">
    <location>
        <begin position="105"/>
        <end position="107"/>
    </location>
    <ligand>
        <name>ATP</name>
        <dbReference type="ChEBI" id="CHEBI:30616"/>
    </ligand>
</feature>
<feature type="binding site" evidence="12">
    <location>
        <position position="197"/>
    </location>
    <ligand>
        <name>ATP</name>
        <dbReference type="ChEBI" id="CHEBI:30616"/>
    </ligand>
</feature>
<evidence type="ECO:0000256" key="10">
    <source>
        <dbReference type="ARBA" id="ARBA00022842"/>
    </source>
</evidence>
<feature type="non-terminal residue" evidence="19">
    <location>
        <position position="664"/>
    </location>
</feature>
<dbReference type="EMBL" id="CAJVPK010001582">
    <property type="protein sequence ID" value="CAG8591893.1"/>
    <property type="molecule type" value="Genomic_DNA"/>
</dbReference>
<keyword evidence="15" id="KW-1133">Transmembrane helix</keyword>
<evidence type="ECO:0000256" key="5">
    <source>
        <dbReference type="ARBA" id="ARBA00022664"/>
    </source>
</evidence>
<dbReference type="Pfam" id="PF04928">
    <property type="entry name" value="PAP_central"/>
    <property type="match status" value="1"/>
</dbReference>
<protein>
    <recommendedName>
        <fullName evidence="4">polynucleotide adenylyltransferase</fullName>
        <ecNumber evidence="4">2.7.7.19</ecNumber>
    </recommendedName>
</protein>
<comment type="cofactor">
    <cofactor evidence="1">
        <name>Mn(2+)</name>
        <dbReference type="ChEBI" id="CHEBI:29035"/>
    </cofactor>
</comment>
<keyword evidence="11" id="KW-0539">Nucleus</keyword>
<feature type="compositionally biased region" description="Polar residues" evidence="14">
    <location>
        <begin position="576"/>
        <end position="585"/>
    </location>
</feature>
<dbReference type="Proteomes" id="UP000789706">
    <property type="component" value="Unassembled WGS sequence"/>
</dbReference>
<feature type="domain" description="Poly(A) polymerase central" evidence="17">
    <location>
        <begin position="189"/>
        <end position="322"/>
    </location>
</feature>
<dbReference type="EC" id="2.7.7.19" evidence="4"/>